<gene>
    <name evidence="3" type="ORF">VNO78_15100</name>
</gene>
<evidence type="ECO:0000313" key="3">
    <source>
        <dbReference type="EMBL" id="KAK7394569.1"/>
    </source>
</evidence>
<feature type="domain" description="F-box" evidence="1">
    <location>
        <begin position="19"/>
        <end position="56"/>
    </location>
</feature>
<reference evidence="3 4" key="1">
    <citation type="submission" date="2024-01" db="EMBL/GenBank/DDBJ databases">
        <title>The genomes of 5 underutilized Papilionoideae crops provide insights into root nodulation and disease resistanc.</title>
        <authorList>
            <person name="Jiang F."/>
        </authorList>
    </citation>
    <scope>NUCLEOTIDE SEQUENCE [LARGE SCALE GENOMIC DNA]</scope>
    <source>
        <strain evidence="3">DUOXIRENSHENG_FW03</strain>
        <tissue evidence="3">Leaves</tissue>
    </source>
</reference>
<dbReference type="Pfam" id="PF24750">
    <property type="entry name" value="b-prop_At3g26010-like"/>
    <property type="match status" value="1"/>
</dbReference>
<accession>A0AAN9SDI8</accession>
<feature type="domain" description="F-box protein At3g26010-like beta-propeller" evidence="2">
    <location>
        <begin position="127"/>
        <end position="371"/>
    </location>
</feature>
<dbReference type="InterPro" id="IPR001810">
    <property type="entry name" value="F-box_dom"/>
</dbReference>
<dbReference type="PANTHER" id="PTHR35546">
    <property type="entry name" value="F-BOX PROTEIN INTERACTION DOMAIN PROTEIN-RELATED"/>
    <property type="match status" value="1"/>
</dbReference>
<dbReference type="EMBL" id="JAYMYS010000004">
    <property type="protein sequence ID" value="KAK7394569.1"/>
    <property type="molecule type" value="Genomic_DNA"/>
</dbReference>
<name>A0AAN9SDI8_PSOTE</name>
<organism evidence="3 4">
    <name type="scientific">Psophocarpus tetragonolobus</name>
    <name type="common">Winged bean</name>
    <name type="synonym">Dolichos tetragonolobus</name>
    <dbReference type="NCBI Taxonomy" id="3891"/>
    <lineage>
        <taxon>Eukaryota</taxon>
        <taxon>Viridiplantae</taxon>
        <taxon>Streptophyta</taxon>
        <taxon>Embryophyta</taxon>
        <taxon>Tracheophyta</taxon>
        <taxon>Spermatophyta</taxon>
        <taxon>Magnoliopsida</taxon>
        <taxon>eudicotyledons</taxon>
        <taxon>Gunneridae</taxon>
        <taxon>Pentapetalae</taxon>
        <taxon>rosids</taxon>
        <taxon>fabids</taxon>
        <taxon>Fabales</taxon>
        <taxon>Fabaceae</taxon>
        <taxon>Papilionoideae</taxon>
        <taxon>50 kb inversion clade</taxon>
        <taxon>NPAAA clade</taxon>
        <taxon>indigoferoid/millettioid clade</taxon>
        <taxon>Phaseoleae</taxon>
        <taxon>Psophocarpus</taxon>
    </lineage>
</organism>
<protein>
    <recommendedName>
        <fullName evidence="5">F-box domain-containing protein</fullName>
    </recommendedName>
</protein>
<dbReference type="InterPro" id="IPR055290">
    <property type="entry name" value="At3g26010-like"/>
</dbReference>
<evidence type="ECO:0000259" key="2">
    <source>
        <dbReference type="Pfam" id="PF24750"/>
    </source>
</evidence>
<dbReference type="InterPro" id="IPR036047">
    <property type="entry name" value="F-box-like_dom_sf"/>
</dbReference>
<sequence length="409" mass="47621">MSWTNSKEAKCCSSNGMEELSQDPLFEILNRLPFSSLLQCKCINKQFQLVISDPRYLHCRLTHTQLSPPFQTNTLFLLFNFHLPSDYHHKTHFSINSNNRTHILKGSNFLPPSWSQDQDQDQDRDGVRVKASYHDLLLCSTQTDDYVHYFVCNPFTKHCVPLPPLSKSCTHELSRVGFMCDQSRSRFRVVHIPIICFEWVRSFKVNMYSSETGKWGASIVPFSGHSEVLMSNSCFRNILVCDQKFVWWINNDFLVCDPFVGTNSSWRVMNMYIPCKYSSDNKVECDIYNGTCNGRVKILEFSRQSSVCRVNELVHLEQGEWSSCHYFLDRQIGREININNMNLLAFHPHCEHIIYLYSNKGIFLCDYKNHKLESLYTALDEDFRIWGNLMSLVFPQCPTPLSIFNASKV</sequence>
<evidence type="ECO:0008006" key="5">
    <source>
        <dbReference type="Google" id="ProtNLM"/>
    </source>
</evidence>
<comment type="caution">
    <text evidence="3">The sequence shown here is derived from an EMBL/GenBank/DDBJ whole genome shotgun (WGS) entry which is preliminary data.</text>
</comment>
<evidence type="ECO:0000313" key="4">
    <source>
        <dbReference type="Proteomes" id="UP001386955"/>
    </source>
</evidence>
<dbReference type="Pfam" id="PF00646">
    <property type="entry name" value="F-box"/>
    <property type="match status" value="1"/>
</dbReference>
<dbReference type="AlphaFoldDB" id="A0AAN9SDI8"/>
<keyword evidence="4" id="KW-1185">Reference proteome</keyword>
<dbReference type="PANTHER" id="PTHR35546:SF130">
    <property type="entry name" value="EXPRESSED PROTEIN"/>
    <property type="match status" value="1"/>
</dbReference>
<dbReference type="InterPro" id="IPR056592">
    <property type="entry name" value="Beta-prop_At3g26010-like"/>
</dbReference>
<evidence type="ECO:0000259" key="1">
    <source>
        <dbReference type="Pfam" id="PF00646"/>
    </source>
</evidence>
<proteinExistence type="predicted"/>
<dbReference type="Proteomes" id="UP001386955">
    <property type="component" value="Unassembled WGS sequence"/>
</dbReference>
<dbReference type="SUPFAM" id="SSF81383">
    <property type="entry name" value="F-box domain"/>
    <property type="match status" value="1"/>
</dbReference>